<keyword evidence="2" id="KW-1185">Reference proteome</keyword>
<proteinExistence type="predicted"/>
<evidence type="ECO:0000313" key="2">
    <source>
        <dbReference type="Proteomes" id="UP001189429"/>
    </source>
</evidence>
<organism evidence="1 2">
    <name type="scientific">Prorocentrum cordatum</name>
    <dbReference type="NCBI Taxonomy" id="2364126"/>
    <lineage>
        <taxon>Eukaryota</taxon>
        <taxon>Sar</taxon>
        <taxon>Alveolata</taxon>
        <taxon>Dinophyceae</taxon>
        <taxon>Prorocentrales</taxon>
        <taxon>Prorocentraceae</taxon>
        <taxon>Prorocentrum</taxon>
    </lineage>
</organism>
<accession>A0ABN9Y7K0</accession>
<evidence type="ECO:0000313" key="1">
    <source>
        <dbReference type="EMBL" id="CAK0908616.1"/>
    </source>
</evidence>
<protein>
    <submittedName>
        <fullName evidence="1">Uncharacterized protein</fullName>
    </submittedName>
</protein>
<dbReference type="EMBL" id="CAUYUJ010022048">
    <property type="protein sequence ID" value="CAK0908616.1"/>
    <property type="molecule type" value="Genomic_DNA"/>
</dbReference>
<gene>
    <name evidence="1" type="ORF">PCOR1329_LOCUS83246</name>
</gene>
<sequence>MLHVVGIADVVSDYRKDAKPTLIKKPARAALPRVTLVWILLERPAGQATAGSTTLEPGVGLTTSAPWPSWRVACVAARAEQGSSAFAFLRGAAELADLWQERGLIGRQLDQRNSLVPCSSSQDHSYYNEGEQLREMASAASSCAAPFGRRNMIWRRFALCRIAASDLLGVVASVGGADPDDARGCSGKRLIISGAGG</sequence>
<name>A0ABN9Y7K0_9DINO</name>
<reference evidence="1" key="1">
    <citation type="submission" date="2023-10" db="EMBL/GenBank/DDBJ databases">
        <authorList>
            <person name="Chen Y."/>
            <person name="Shah S."/>
            <person name="Dougan E. K."/>
            <person name="Thang M."/>
            <person name="Chan C."/>
        </authorList>
    </citation>
    <scope>NUCLEOTIDE SEQUENCE [LARGE SCALE GENOMIC DNA]</scope>
</reference>
<dbReference type="Proteomes" id="UP001189429">
    <property type="component" value="Unassembled WGS sequence"/>
</dbReference>
<comment type="caution">
    <text evidence="1">The sequence shown here is derived from an EMBL/GenBank/DDBJ whole genome shotgun (WGS) entry which is preliminary data.</text>
</comment>